<feature type="transmembrane region" description="Helical" evidence="6">
    <location>
        <begin position="270"/>
        <end position="292"/>
    </location>
</feature>
<dbReference type="Proteomes" id="UP000676325">
    <property type="component" value="Unassembled WGS sequence"/>
</dbReference>
<feature type="transmembrane region" description="Helical" evidence="6">
    <location>
        <begin position="39"/>
        <end position="64"/>
    </location>
</feature>
<dbReference type="GO" id="GO:0006865">
    <property type="term" value="P:amino acid transport"/>
    <property type="evidence" value="ECO:0007669"/>
    <property type="project" value="InterPro"/>
</dbReference>
<protein>
    <submittedName>
        <fullName evidence="7">Amino acid permease</fullName>
    </submittedName>
</protein>
<dbReference type="EMBL" id="JAGSOH010000009">
    <property type="protein sequence ID" value="MBR7825833.1"/>
    <property type="molecule type" value="Genomic_DNA"/>
</dbReference>
<feature type="transmembrane region" description="Helical" evidence="6">
    <location>
        <begin position="468"/>
        <end position="486"/>
    </location>
</feature>
<evidence type="ECO:0000313" key="8">
    <source>
        <dbReference type="Proteomes" id="UP000676325"/>
    </source>
</evidence>
<dbReference type="Pfam" id="PF13520">
    <property type="entry name" value="AA_permease_2"/>
    <property type="match status" value="1"/>
</dbReference>
<comment type="caution">
    <text evidence="7">The sequence shown here is derived from an EMBL/GenBank/DDBJ whole genome shotgun (WGS) entry which is preliminary data.</text>
</comment>
<feature type="transmembrane region" description="Helical" evidence="6">
    <location>
        <begin position="230"/>
        <end position="249"/>
    </location>
</feature>
<dbReference type="GO" id="GO:0016020">
    <property type="term" value="C:membrane"/>
    <property type="evidence" value="ECO:0007669"/>
    <property type="project" value="UniProtKB-SubCell"/>
</dbReference>
<dbReference type="InterPro" id="IPR004840">
    <property type="entry name" value="Amino_acid_permease_CS"/>
</dbReference>
<feature type="transmembrane region" description="Helical" evidence="6">
    <location>
        <begin position="318"/>
        <end position="341"/>
    </location>
</feature>
<name>A0A941E8D0_9ACTN</name>
<evidence type="ECO:0000256" key="4">
    <source>
        <dbReference type="ARBA" id="ARBA00022989"/>
    </source>
</evidence>
<feature type="transmembrane region" description="Helical" evidence="6">
    <location>
        <begin position="162"/>
        <end position="184"/>
    </location>
</feature>
<dbReference type="GO" id="GO:0022857">
    <property type="term" value="F:transmembrane transporter activity"/>
    <property type="evidence" value="ECO:0007669"/>
    <property type="project" value="InterPro"/>
</dbReference>
<keyword evidence="5 6" id="KW-0472">Membrane</keyword>
<evidence type="ECO:0000256" key="5">
    <source>
        <dbReference type="ARBA" id="ARBA00023136"/>
    </source>
</evidence>
<feature type="transmembrane region" description="Helical" evidence="6">
    <location>
        <begin position="70"/>
        <end position="90"/>
    </location>
</feature>
<keyword evidence="8" id="KW-1185">Reference proteome</keyword>
<keyword evidence="4 6" id="KW-1133">Transmembrane helix</keyword>
<dbReference type="PIRSF" id="PIRSF006060">
    <property type="entry name" value="AA_transporter"/>
    <property type="match status" value="1"/>
</dbReference>
<dbReference type="RefSeq" id="WP_212516988.1">
    <property type="nucleotide sequence ID" value="NZ_JAGSOH010000009.1"/>
</dbReference>
<dbReference type="Gene3D" id="1.20.1740.10">
    <property type="entry name" value="Amino acid/polyamine transporter I"/>
    <property type="match status" value="1"/>
</dbReference>
<dbReference type="PANTHER" id="PTHR45649:SF26">
    <property type="entry name" value="OS04G0435100 PROTEIN"/>
    <property type="match status" value="1"/>
</dbReference>
<feature type="transmembrane region" description="Helical" evidence="6">
    <location>
        <begin position="393"/>
        <end position="417"/>
    </location>
</feature>
<evidence type="ECO:0000256" key="2">
    <source>
        <dbReference type="ARBA" id="ARBA00022448"/>
    </source>
</evidence>
<keyword evidence="3 6" id="KW-0812">Transmembrane</keyword>
<organism evidence="7 8">
    <name type="scientific">Actinospica acidithermotolerans</name>
    <dbReference type="NCBI Taxonomy" id="2828514"/>
    <lineage>
        <taxon>Bacteria</taxon>
        <taxon>Bacillati</taxon>
        <taxon>Actinomycetota</taxon>
        <taxon>Actinomycetes</taxon>
        <taxon>Catenulisporales</taxon>
        <taxon>Actinospicaceae</taxon>
        <taxon>Actinospica</taxon>
    </lineage>
</organism>
<dbReference type="PANTHER" id="PTHR45649">
    <property type="entry name" value="AMINO-ACID PERMEASE BAT1"/>
    <property type="match status" value="1"/>
</dbReference>
<dbReference type="AlphaFoldDB" id="A0A941E8D0"/>
<evidence type="ECO:0000256" key="6">
    <source>
        <dbReference type="SAM" id="Phobius"/>
    </source>
</evidence>
<keyword evidence="2" id="KW-0813">Transport</keyword>
<evidence type="ECO:0000256" key="3">
    <source>
        <dbReference type="ARBA" id="ARBA00022692"/>
    </source>
</evidence>
<feature type="transmembrane region" description="Helical" evidence="6">
    <location>
        <begin position="437"/>
        <end position="456"/>
    </location>
</feature>
<feature type="transmembrane region" description="Helical" evidence="6">
    <location>
        <begin position="191"/>
        <end position="210"/>
    </location>
</feature>
<comment type="subcellular location">
    <subcellularLocation>
        <location evidence="1">Membrane</location>
        <topology evidence="1">Multi-pass membrane protein</topology>
    </subcellularLocation>
</comment>
<dbReference type="PROSITE" id="PS00218">
    <property type="entry name" value="AMINO_ACID_PERMEASE_1"/>
    <property type="match status" value="1"/>
</dbReference>
<accession>A0A941E8D0</accession>
<feature type="transmembrane region" description="Helical" evidence="6">
    <location>
        <begin position="122"/>
        <end position="150"/>
    </location>
</feature>
<dbReference type="InterPro" id="IPR002293">
    <property type="entry name" value="AA/rel_permease1"/>
</dbReference>
<reference evidence="7" key="1">
    <citation type="submission" date="2021-04" db="EMBL/GenBank/DDBJ databases">
        <title>Genome based classification of Actinospica acidithermotolerans sp. nov., an actinobacterium isolated from an Indonesian hot spring.</title>
        <authorList>
            <person name="Kusuma A.B."/>
            <person name="Putra K.E."/>
            <person name="Nafisah S."/>
            <person name="Loh J."/>
            <person name="Nouioui I."/>
            <person name="Goodfellow M."/>
        </authorList>
    </citation>
    <scope>NUCLEOTIDE SEQUENCE</scope>
    <source>
        <strain evidence="7">MGRD01-02</strain>
    </source>
</reference>
<proteinExistence type="predicted"/>
<evidence type="ECO:0000256" key="1">
    <source>
        <dbReference type="ARBA" id="ARBA00004141"/>
    </source>
</evidence>
<evidence type="ECO:0000313" key="7">
    <source>
        <dbReference type="EMBL" id="MBR7825833.1"/>
    </source>
</evidence>
<sequence>MSTSIETTGAPADAVAAADRETLHELGIPQELNRRMTGFGAFAVPLSTTSVLTGVPAMFAFAMVTGGPAALIWAWLIGGPLVLCVPYSMAEICSAYPASGALYFWSDKLATKHHKIASWVTAWVNGIGQIAGTAGAAYSMALFLGAYIGFKTGWSPTLHETFAMFLGLLVLAGLVNSFAVRLVMWLNEVSVWVHVLVTVAIVAALAFVPAHHQSASFAFTKLVNDTGQSHMGYALLLAPLTLLYTMTGLDAPGHMSEETQRATVNAPKAMVRSAWLTWLLGLALILALTFAIKDYNGEAAGQFGVAPASIMVDALPNWMATVLIPGLLVGTAFCLFACVTATSRQFFGAGRDSVYPLSRYLHSTWRRFRSPVFATWFAIFWMAVLGLSTFWSYYAFLGLTALASAGLFGAYIIPVFLRIKAGDRFTPGPFTLRRPKLIGAISVGFVTVFGLAALLPTTWPITLHDFNWAPVGLAVTLVLVLAWYGIGGRRSYTGTRQFTAEEIAAIEAEL</sequence>
<gene>
    <name evidence="7" type="ORF">KDK95_05895</name>
</gene>
<feature type="transmembrane region" description="Helical" evidence="6">
    <location>
        <begin position="368"/>
        <end position="387"/>
    </location>
</feature>